<dbReference type="RefSeq" id="XP_022102016.1">
    <property type="nucleotide sequence ID" value="XM_022246324.1"/>
</dbReference>
<dbReference type="InterPro" id="IPR027417">
    <property type="entry name" value="P-loop_NTPase"/>
</dbReference>
<dbReference type="GeneID" id="110985352"/>
<evidence type="ECO:0000256" key="3">
    <source>
        <dbReference type="SAM" id="MobiDB-lite"/>
    </source>
</evidence>
<dbReference type="Gene3D" id="1.10.533.10">
    <property type="entry name" value="Death Domain, Fas"/>
    <property type="match status" value="1"/>
</dbReference>
<dbReference type="InterPro" id="IPR011990">
    <property type="entry name" value="TPR-like_helical_dom_sf"/>
</dbReference>
<dbReference type="PROSITE" id="PS50168">
    <property type="entry name" value="DED"/>
    <property type="match status" value="1"/>
</dbReference>
<dbReference type="Gene3D" id="1.25.40.10">
    <property type="entry name" value="Tetratricopeptide repeat domain"/>
    <property type="match status" value="2"/>
</dbReference>
<evidence type="ECO:0000256" key="2">
    <source>
        <dbReference type="ARBA" id="ARBA00022803"/>
    </source>
</evidence>
<organism evidence="5 6">
    <name type="scientific">Acanthaster planci</name>
    <name type="common">Crown-of-thorns starfish</name>
    <dbReference type="NCBI Taxonomy" id="133434"/>
    <lineage>
        <taxon>Eukaryota</taxon>
        <taxon>Metazoa</taxon>
        <taxon>Echinodermata</taxon>
        <taxon>Eleutherozoa</taxon>
        <taxon>Asterozoa</taxon>
        <taxon>Asteroidea</taxon>
        <taxon>Valvatacea</taxon>
        <taxon>Valvatida</taxon>
        <taxon>Acanthasteridae</taxon>
        <taxon>Acanthaster</taxon>
    </lineage>
</organism>
<keyword evidence="2" id="KW-0802">TPR repeat</keyword>
<dbReference type="SUPFAM" id="SSF52540">
    <property type="entry name" value="P-loop containing nucleoside triphosphate hydrolases"/>
    <property type="match status" value="1"/>
</dbReference>
<evidence type="ECO:0000313" key="5">
    <source>
        <dbReference type="Proteomes" id="UP000694845"/>
    </source>
</evidence>
<dbReference type="InterPro" id="IPR019734">
    <property type="entry name" value="TPR_rpt"/>
</dbReference>
<name>A0A8B7ZFK8_ACAPL</name>
<proteinExistence type="predicted"/>
<accession>A0A8B7ZFK8</accession>
<dbReference type="SUPFAM" id="SSF47986">
    <property type="entry name" value="DEATH domain"/>
    <property type="match status" value="1"/>
</dbReference>
<gene>
    <name evidence="6" type="primary">LOC110985352</name>
</gene>
<keyword evidence="5" id="KW-1185">Reference proteome</keyword>
<feature type="domain" description="DED" evidence="4">
    <location>
        <begin position="35"/>
        <end position="100"/>
    </location>
</feature>
<dbReference type="SMART" id="SM00028">
    <property type="entry name" value="TPR"/>
    <property type="match status" value="3"/>
</dbReference>
<dbReference type="Pfam" id="PF13424">
    <property type="entry name" value="TPR_12"/>
    <property type="match status" value="1"/>
</dbReference>
<evidence type="ECO:0000313" key="6">
    <source>
        <dbReference type="RefSeq" id="XP_022102016.1"/>
    </source>
</evidence>
<evidence type="ECO:0000259" key="4">
    <source>
        <dbReference type="PROSITE" id="PS50168"/>
    </source>
</evidence>
<reference evidence="6" key="1">
    <citation type="submission" date="2025-08" db="UniProtKB">
        <authorList>
            <consortium name="RefSeq"/>
        </authorList>
    </citation>
    <scope>IDENTIFICATION</scope>
</reference>
<dbReference type="InterPro" id="IPR049945">
    <property type="entry name" value="AAA_22"/>
</dbReference>
<dbReference type="OMA" id="WGLFLLD"/>
<dbReference type="InterPro" id="IPR001875">
    <property type="entry name" value="DED_dom"/>
</dbReference>
<dbReference type="AlphaFoldDB" id="A0A8B7ZFK8"/>
<evidence type="ECO:0000256" key="1">
    <source>
        <dbReference type="ARBA" id="ARBA00022737"/>
    </source>
</evidence>
<dbReference type="OrthoDB" id="10023704at2759"/>
<keyword evidence="1" id="KW-0677">Repeat</keyword>
<feature type="compositionally biased region" description="Polar residues" evidence="3">
    <location>
        <begin position="961"/>
        <end position="970"/>
    </location>
</feature>
<feature type="region of interest" description="Disordered" evidence="3">
    <location>
        <begin position="1"/>
        <end position="24"/>
    </location>
</feature>
<dbReference type="KEGG" id="aplc:110985352"/>
<feature type="region of interest" description="Disordered" evidence="3">
    <location>
        <begin position="956"/>
        <end position="1024"/>
    </location>
</feature>
<dbReference type="Proteomes" id="UP000694845">
    <property type="component" value="Unplaced"/>
</dbReference>
<dbReference type="Pfam" id="PF13401">
    <property type="entry name" value="AAA_22"/>
    <property type="match status" value="1"/>
</dbReference>
<feature type="compositionally biased region" description="Polar residues" evidence="3">
    <location>
        <begin position="1"/>
        <end position="11"/>
    </location>
</feature>
<protein>
    <submittedName>
        <fullName evidence="6">Uncharacterized protein LOC110985352</fullName>
    </submittedName>
</protein>
<dbReference type="GO" id="GO:0042981">
    <property type="term" value="P:regulation of apoptotic process"/>
    <property type="evidence" value="ECO:0007669"/>
    <property type="project" value="InterPro"/>
</dbReference>
<dbReference type="PANTHER" id="PTHR45641">
    <property type="entry name" value="TETRATRICOPEPTIDE REPEAT PROTEIN (AFU_ORTHOLOGUE AFUA_6G03870)"/>
    <property type="match status" value="1"/>
</dbReference>
<dbReference type="CDD" id="cd00009">
    <property type="entry name" value="AAA"/>
    <property type="match status" value="1"/>
</dbReference>
<dbReference type="InterPro" id="IPR011029">
    <property type="entry name" value="DEATH-like_dom_sf"/>
</dbReference>
<dbReference type="Gene3D" id="3.40.50.300">
    <property type="entry name" value="P-loop containing nucleotide triphosphate hydrolases"/>
    <property type="match status" value="1"/>
</dbReference>
<dbReference type="GO" id="GO:0016887">
    <property type="term" value="F:ATP hydrolysis activity"/>
    <property type="evidence" value="ECO:0007669"/>
    <property type="project" value="InterPro"/>
</dbReference>
<dbReference type="PANTHER" id="PTHR45641:SF19">
    <property type="entry name" value="NEPHROCYSTIN-3"/>
    <property type="match status" value="1"/>
</dbReference>
<sequence length="1024" mass="115649">MADSTSDTTVVPMTGVEAAGNDSPVDVTDQRTIKPFYVLLSELSKELLKCELQQARLLCSNQEGVPAGKLETKDPVELLRVLDECGIIGEDNTHFLKELLEKSGCDYGRVWVEEYDKERREHLKNVEILLGRKDPFFVGRTTFVSRILEVFRDQSHKRCRCVLVYGLAGTGKTKLAGESCAIYKEQVRSGARLFRVNLRKATEMEEVGLWILNTVTGKQITQGQFDMALVRSWIMNCSQDTILLLDNADDILNPSSYSKDHFVNTLTDLLSITNHLVKILLTSRHPVDFVGLRELDNFVEIKLEPLPVNESLELLTKMVTHAQKLSGPVSVGGEALRDDEALIEVAKLCGNNPKALRAVASRLSSGFSPKDLVEALECPEDAQRVLDPGSLGASAAVQDERKDFEDQTLVLHSLNAMYEQLPPHLKEALLKLSVFPSSFSLSQGAKILGKDRPSAARFDLEDLKKWSLVDRDDFSITDTGMTENEPYYYMHPLVRSVCLSKIPSNEMYKLAYEDALRRFLKHIEDLLKELTQLGHTDFVRALAKFESDKTNVLHYLELGMGNKFGCRTLGEKENTNSPIPFPETKEGLFSIFETFLDPSKRLEYYENMSIRMQASGEPEAWAYLRGWMGDELYVRAKYDEAWKAVEEPLRVLETRASGPSGRTDDLERARAQLLYVKGRILVAKRKYKDGIAVLKQALSIQERLLGNHTLTARCLNGLGHAYFTKTDEYRHSTGSAEAHEYHMKAWEMLVKITGGKPEKHFDGPMYLLNIGATFHEMGKKRKSSDKEKAKEYFQLAIKNYEEAYDLEKALKLSNSPNTAFVLKNMAMSYCEMEEYEKAVPLATEAVNIREETIGVHPTTARNLFFIGSLYDSLGDECKKLKKPEDIKKVSENYNKALEFYNRAFRMEVKLGPSNHSIEYDDLKEDMKCLLGKMHMDRELDNYRRMFKKADSGTLHFENEGVDSTSESGDVSPSRKRSPRARDLEEGCAGVGHDGDEMAGPSRGRAPGPVFPDEYPSKRSKCSLS</sequence>
<dbReference type="SUPFAM" id="SSF48452">
    <property type="entry name" value="TPR-like"/>
    <property type="match status" value="2"/>
</dbReference>